<gene>
    <name evidence="2" type="ORF">KP509_37G055000</name>
</gene>
<evidence type="ECO:0008006" key="4">
    <source>
        <dbReference type="Google" id="ProtNLM"/>
    </source>
</evidence>
<dbReference type="InterPro" id="IPR009439">
    <property type="entry name" value="RCC_reductase"/>
</dbReference>
<name>A0A8T2Q886_CERRI</name>
<accession>A0A8T2Q886</accession>
<dbReference type="OrthoDB" id="26525at2759"/>
<dbReference type="AlphaFoldDB" id="A0A8T2Q886"/>
<reference evidence="2" key="1">
    <citation type="submission" date="2021-08" db="EMBL/GenBank/DDBJ databases">
        <title>WGS assembly of Ceratopteris richardii.</title>
        <authorList>
            <person name="Marchant D.B."/>
            <person name="Chen G."/>
            <person name="Jenkins J."/>
            <person name="Shu S."/>
            <person name="Leebens-Mack J."/>
            <person name="Grimwood J."/>
            <person name="Schmutz J."/>
            <person name="Soltis P."/>
            <person name="Soltis D."/>
            <person name="Chen Z.-H."/>
        </authorList>
    </citation>
    <scope>NUCLEOTIDE SEQUENCE</scope>
    <source>
        <strain evidence="2">Whitten #5841</strain>
        <tissue evidence="2">Leaf</tissue>
    </source>
</reference>
<dbReference type="GO" id="GO:0051743">
    <property type="term" value="F:red chlorophyll catabolite reductase activity"/>
    <property type="evidence" value="ECO:0007669"/>
    <property type="project" value="InterPro"/>
</dbReference>
<evidence type="ECO:0000313" key="2">
    <source>
        <dbReference type="EMBL" id="KAH7280182.1"/>
    </source>
</evidence>
<evidence type="ECO:0000256" key="1">
    <source>
        <dbReference type="SAM" id="MobiDB-lite"/>
    </source>
</evidence>
<dbReference type="Proteomes" id="UP000825935">
    <property type="component" value="Chromosome 37"/>
</dbReference>
<evidence type="ECO:0000313" key="3">
    <source>
        <dbReference type="Proteomes" id="UP000825935"/>
    </source>
</evidence>
<dbReference type="Gene3D" id="3.40.1500.20">
    <property type="match status" value="2"/>
</dbReference>
<comment type="caution">
    <text evidence="2">The sequence shown here is derived from an EMBL/GenBank/DDBJ whole genome shotgun (WGS) entry which is preliminary data.</text>
</comment>
<protein>
    <recommendedName>
        <fullName evidence="4">Red chlorophyll catabolite reductase</fullName>
    </recommendedName>
</protein>
<organism evidence="2 3">
    <name type="scientific">Ceratopteris richardii</name>
    <name type="common">Triangle waterfern</name>
    <dbReference type="NCBI Taxonomy" id="49495"/>
    <lineage>
        <taxon>Eukaryota</taxon>
        <taxon>Viridiplantae</taxon>
        <taxon>Streptophyta</taxon>
        <taxon>Embryophyta</taxon>
        <taxon>Tracheophyta</taxon>
        <taxon>Polypodiopsida</taxon>
        <taxon>Polypodiidae</taxon>
        <taxon>Polypodiales</taxon>
        <taxon>Pteridineae</taxon>
        <taxon>Pteridaceae</taxon>
        <taxon>Parkerioideae</taxon>
        <taxon>Ceratopteris</taxon>
    </lineage>
</organism>
<dbReference type="GO" id="GO:0015996">
    <property type="term" value="P:chlorophyll catabolic process"/>
    <property type="evidence" value="ECO:0007669"/>
    <property type="project" value="TreeGrafter"/>
</dbReference>
<dbReference type="GO" id="GO:0009507">
    <property type="term" value="C:chloroplast"/>
    <property type="evidence" value="ECO:0007669"/>
    <property type="project" value="TreeGrafter"/>
</dbReference>
<dbReference type="PANTHER" id="PTHR34685:SF2">
    <property type="entry name" value="RED CHLOROPHYLL CATABOLITE REDUCTASE, CHLOROPLASTIC"/>
    <property type="match status" value="1"/>
</dbReference>
<dbReference type="EMBL" id="CM035442">
    <property type="protein sequence ID" value="KAH7280182.1"/>
    <property type="molecule type" value="Genomic_DNA"/>
</dbReference>
<keyword evidence="3" id="KW-1185">Reference proteome</keyword>
<feature type="region of interest" description="Disordered" evidence="1">
    <location>
        <begin position="115"/>
        <end position="135"/>
    </location>
</feature>
<dbReference type="PANTHER" id="PTHR34685">
    <property type="entry name" value="RED CHLOROPHYLL CATABOLITE REDUCTASE, CHLOROPLASTIC"/>
    <property type="match status" value="1"/>
</dbReference>
<dbReference type="Pfam" id="PF06405">
    <property type="entry name" value="RCC_reductase"/>
    <property type="match status" value="2"/>
</dbReference>
<dbReference type="OMA" id="FVMEFIQ"/>
<proteinExistence type="predicted"/>
<sequence>MQFPVCSSAHSSCFGPQIFCSVRLRGRQVPRALGHSVSTRTLVGVNHSRKHSSPFSLYARGVRAAAPSTSMEDEQWLTFPFLSASGKRLMEECADIIAKELGSSLELTRTPADVRHFKNPQGNGEGSVTLRSGKQGSPVRHLSYCFFKRRSASSEDLKHLQIDFVLGSWLHCALPFGVLNIATLVGMNSLETDAPHLLFEFIQPGPNSLVVVLDLLPRKNLVFDGEYLKRFYEDTALESIRQELQKTPGAQRYDPPTLYIRCLTSPTCIMYKVEGSSEQGQNSLDQIIENSVSPAAKGVINVWLESVFKLGKKVHDADAEILLGLDTVIKTKGVEVDLSSNMPRLFGQEIADRVVQAFRRGE</sequence>